<organism evidence="1">
    <name type="scientific">marine metagenome</name>
    <dbReference type="NCBI Taxonomy" id="408172"/>
    <lineage>
        <taxon>unclassified sequences</taxon>
        <taxon>metagenomes</taxon>
        <taxon>ecological metagenomes</taxon>
    </lineage>
</organism>
<gene>
    <name evidence="1" type="ORF">METZ01_LOCUS120399</name>
</gene>
<dbReference type="EMBL" id="UINC01016175">
    <property type="protein sequence ID" value="SVA67545.1"/>
    <property type="molecule type" value="Genomic_DNA"/>
</dbReference>
<dbReference type="AlphaFoldDB" id="A0A381XS48"/>
<accession>A0A381XS48</accession>
<reference evidence="1" key="1">
    <citation type="submission" date="2018-05" db="EMBL/GenBank/DDBJ databases">
        <authorList>
            <person name="Lanie J.A."/>
            <person name="Ng W.-L."/>
            <person name="Kazmierczak K.M."/>
            <person name="Andrzejewski T.M."/>
            <person name="Davidsen T.M."/>
            <person name="Wayne K.J."/>
            <person name="Tettelin H."/>
            <person name="Glass J.I."/>
            <person name="Rusch D."/>
            <person name="Podicherti R."/>
            <person name="Tsui H.-C.T."/>
            <person name="Winkler M.E."/>
        </authorList>
    </citation>
    <scope>NUCLEOTIDE SEQUENCE</scope>
</reference>
<sequence length="48" mass="5263">MSKSWIIDLSSFSVEAGTEDEAQEKADKLLTCSCGKPYDVEQCGIFSD</sequence>
<proteinExistence type="predicted"/>
<evidence type="ECO:0000313" key="1">
    <source>
        <dbReference type="EMBL" id="SVA67545.1"/>
    </source>
</evidence>
<protein>
    <submittedName>
        <fullName evidence="1">Uncharacterized protein</fullName>
    </submittedName>
</protein>
<name>A0A381XS48_9ZZZZ</name>